<feature type="transmembrane region" description="Helical" evidence="6">
    <location>
        <begin position="144"/>
        <end position="161"/>
    </location>
</feature>
<organism evidence="8 9">
    <name type="scientific">Euplotes crassus</name>
    <dbReference type="NCBI Taxonomy" id="5936"/>
    <lineage>
        <taxon>Eukaryota</taxon>
        <taxon>Sar</taxon>
        <taxon>Alveolata</taxon>
        <taxon>Ciliophora</taxon>
        <taxon>Intramacronucleata</taxon>
        <taxon>Spirotrichea</taxon>
        <taxon>Hypotrichia</taxon>
        <taxon>Euplotida</taxon>
        <taxon>Euplotidae</taxon>
        <taxon>Moneuplotes</taxon>
    </lineage>
</organism>
<dbReference type="Gene3D" id="1.20.1250.20">
    <property type="entry name" value="MFS general substrate transporter like domains"/>
    <property type="match status" value="1"/>
</dbReference>
<evidence type="ECO:0000313" key="8">
    <source>
        <dbReference type="EMBL" id="CAI2369276.1"/>
    </source>
</evidence>
<dbReference type="InterPro" id="IPR020846">
    <property type="entry name" value="MFS_dom"/>
</dbReference>
<feature type="transmembrane region" description="Helical" evidence="6">
    <location>
        <begin position="6"/>
        <end position="29"/>
    </location>
</feature>
<dbReference type="InterPro" id="IPR050930">
    <property type="entry name" value="MFS_Vesicular_Transporter"/>
</dbReference>
<keyword evidence="5 6" id="KW-0472">Membrane</keyword>
<evidence type="ECO:0000256" key="4">
    <source>
        <dbReference type="ARBA" id="ARBA00022989"/>
    </source>
</evidence>
<accession>A0AAD1UH13</accession>
<dbReference type="EMBL" id="CAMPGE010010427">
    <property type="protein sequence ID" value="CAI2369276.1"/>
    <property type="molecule type" value="Genomic_DNA"/>
</dbReference>
<proteinExistence type="predicted"/>
<dbReference type="AlphaFoldDB" id="A0AAD1UH13"/>
<keyword evidence="2" id="KW-0813">Transport</keyword>
<dbReference type="Pfam" id="PF07690">
    <property type="entry name" value="MFS_1"/>
    <property type="match status" value="1"/>
</dbReference>
<protein>
    <recommendedName>
        <fullName evidence="7">Major facilitator superfamily (MFS) profile domain-containing protein</fullName>
    </recommendedName>
</protein>
<keyword evidence="3 6" id="KW-0812">Transmembrane</keyword>
<dbReference type="SUPFAM" id="SSF103473">
    <property type="entry name" value="MFS general substrate transporter"/>
    <property type="match status" value="1"/>
</dbReference>
<dbReference type="PANTHER" id="PTHR23506">
    <property type="entry name" value="GH10249P"/>
    <property type="match status" value="1"/>
</dbReference>
<feature type="transmembrane region" description="Helical" evidence="6">
    <location>
        <begin position="221"/>
        <end position="239"/>
    </location>
</feature>
<comment type="caution">
    <text evidence="8">The sequence shown here is derived from an EMBL/GenBank/DDBJ whole genome shotgun (WGS) entry which is preliminary data.</text>
</comment>
<dbReference type="GO" id="GO:0016020">
    <property type="term" value="C:membrane"/>
    <property type="evidence" value="ECO:0007669"/>
    <property type="project" value="UniProtKB-SubCell"/>
</dbReference>
<reference evidence="8" key="1">
    <citation type="submission" date="2023-07" db="EMBL/GenBank/DDBJ databases">
        <authorList>
            <consortium name="AG Swart"/>
            <person name="Singh M."/>
            <person name="Singh A."/>
            <person name="Seah K."/>
            <person name="Emmerich C."/>
        </authorList>
    </citation>
    <scope>NUCLEOTIDE SEQUENCE</scope>
    <source>
        <strain evidence="8">DP1</strain>
    </source>
</reference>
<keyword evidence="9" id="KW-1185">Reference proteome</keyword>
<keyword evidence="4 6" id="KW-1133">Transmembrane helix</keyword>
<feature type="transmembrane region" description="Helical" evidence="6">
    <location>
        <begin position="99"/>
        <end position="124"/>
    </location>
</feature>
<evidence type="ECO:0000259" key="7">
    <source>
        <dbReference type="PROSITE" id="PS50850"/>
    </source>
</evidence>
<evidence type="ECO:0000256" key="2">
    <source>
        <dbReference type="ARBA" id="ARBA00022448"/>
    </source>
</evidence>
<evidence type="ECO:0000256" key="6">
    <source>
        <dbReference type="SAM" id="Phobius"/>
    </source>
</evidence>
<dbReference type="PANTHER" id="PTHR23506:SF26">
    <property type="entry name" value="MFS-TYPE TRANSPORTER SLC18B1"/>
    <property type="match status" value="1"/>
</dbReference>
<feature type="transmembrane region" description="Helical" evidence="6">
    <location>
        <begin position="260"/>
        <end position="280"/>
    </location>
</feature>
<name>A0AAD1UH13_EUPCR</name>
<feature type="domain" description="Major facilitator superfamily (MFS) profile" evidence="7">
    <location>
        <begin position="5"/>
        <end position="420"/>
    </location>
</feature>
<feature type="transmembrane region" description="Helical" evidence="6">
    <location>
        <begin position="72"/>
        <end position="92"/>
    </location>
</feature>
<evidence type="ECO:0000313" key="9">
    <source>
        <dbReference type="Proteomes" id="UP001295684"/>
    </source>
</evidence>
<dbReference type="PROSITE" id="PS50850">
    <property type="entry name" value="MFS"/>
    <property type="match status" value="1"/>
</dbReference>
<feature type="transmembrane region" description="Helical" evidence="6">
    <location>
        <begin position="325"/>
        <end position="343"/>
    </location>
</feature>
<evidence type="ECO:0000256" key="5">
    <source>
        <dbReference type="ARBA" id="ARBA00023136"/>
    </source>
</evidence>
<sequence length="437" mass="48797">MNKKAFATLIASNIMVSTTYMIFVPFIPIEFANFEISAPTLGYIYATYSLVSMVFSFCVIALMRWFGRKRVLLYGITMFIMCMITFAICGNLKSKTTLICFLFGIRILQGVAACMVSTSTYAIITVSFASQKMTYLGYGESAKGAGSAFGPVLGSILYTLVGFQGTFLIMAGMFICMLFLLFWFIPNSIDANDSEENEGQILVAHDQESITPSPEFSYIKLFIQPLFFLTSICAFWCFFNCCYYETVLTVRLAEFNLSKFGIGFIFSIHPVAYVIMSIFSSFFIENYDPKRLIVFGMFFCGSSLFLMGPSTFLPNSLVLLATGHLIMGATEVLFMLPILPVLIEAGVAKYPNHKYLISDISSGVLNFYLTLGQGSAPIYGSYVTEYFGYRKCATSIGILMIGYSLSYYIACSILSKPRVEIFDELSSEEQLKKCKKI</sequence>
<feature type="transmembrane region" description="Helical" evidence="6">
    <location>
        <begin position="168"/>
        <end position="185"/>
    </location>
</feature>
<dbReference type="Proteomes" id="UP001295684">
    <property type="component" value="Unassembled WGS sequence"/>
</dbReference>
<evidence type="ECO:0000256" key="3">
    <source>
        <dbReference type="ARBA" id="ARBA00022692"/>
    </source>
</evidence>
<dbReference type="InterPro" id="IPR036259">
    <property type="entry name" value="MFS_trans_sf"/>
</dbReference>
<dbReference type="GO" id="GO:0022857">
    <property type="term" value="F:transmembrane transporter activity"/>
    <property type="evidence" value="ECO:0007669"/>
    <property type="project" value="InterPro"/>
</dbReference>
<feature type="transmembrane region" description="Helical" evidence="6">
    <location>
        <begin position="41"/>
        <end position="66"/>
    </location>
</feature>
<gene>
    <name evidence="8" type="ORF">ECRASSUSDP1_LOCUS10574</name>
</gene>
<evidence type="ECO:0000256" key="1">
    <source>
        <dbReference type="ARBA" id="ARBA00004141"/>
    </source>
</evidence>
<comment type="subcellular location">
    <subcellularLocation>
        <location evidence="1">Membrane</location>
        <topology evidence="1">Multi-pass membrane protein</topology>
    </subcellularLocation>
</comment>
<feature type="transmembrane region" description="Helical" evidence="6">
    <location>
        <begin position="292"/>
        <end position="313"/>
    </location>
</feature>
<feature type="transmembrane region" description="Helical" evidence="6">
    <location>
        <begin position="392"/>
        <end position="410"/>
    </location>
</feature>
<dbReference type="InterPro" id="IPR011701">
    <property type="entry name" value="MFS"/>
</dbReference>